<comment type="caution">
    <text evidence="1">The sequence shown here is derived from an EMBL/GenBank/DDBJ whole genome shotgun (WGS) entry which is preliminary data.</text>
</comment>
<name>B5CQ50_9FIRM</name>
<protein>
    <recommendedName>
        <fullName evidence="3">Alcohol dehydrogenase iron-type/glycerol dehydrogenase GldA domain-containing protein</fullName>
    </recommendedName>
</protein>
<evidence type="ECO:0000313" key="1">
    <source>
        <dbReference type="EMBL" id="EDY32651.1"/>
    </source>
</evidence>
<dbReference type="eggNOG" id="COG1979">
    <property type="taxonomic scope" value="Bacteria"/>
</dbReference>
<dbReference type="Gene3D" id="1.20.1090.10">
    <property type="entry name" value="Dehydroquinate synthase-like - alpha domain"/>
    <property type="match status" value="1"/>
</dbReference>
<evidence type="ECO:0000313" key="2">
    <source>
        <dbReference type="Proteomes" id="UP000003254"/>
    </source>
</evidence>
<organism evidence="1 2">
    <name type="scientific">[Ruminococcus] lactaris ATCC 29176</name>
    <dbReference type="NCBI Taxonomy" id="471875"/>
    <lineage>
        <taxon>Bacteria</taxon>
        <taxon>Bacillati</taxon>
        <taxon>Bacillota</taxon>
        <taxon>Clostridia</taxon>
        <taxon>Lachnospirales</taxon>
        <taxon>Lachnospiraceae</taxon>
        <taxon>Mediterraneibacter</taxon>
    </lineage>
</organism>
<proteinExistence type="predicted"/>
<reference evidence="1 2" key="1">
    <citation type="submission" date="2008-08" db="EMBL/GenBank/DDBJ databases">
        <title>Draft genome sequence of Ruminococcus lactaris ATCC 29176.</title>
        <authorList>
            <person name="Sudarsanam P."/>
            <person name="Ley R."/>
            <person name="Guruge J."/>
            <person name="Turnbaugh P.J."/>
            <person name="Mahowald M."/>
            <person name="Liep D."/>
            <person name="Gordon J."/>
        </authorList>
    </citation>
    <scope>NUCLEOTIDE SEQUENCE [LARGE SCALE GENOMIC DNA]</scope>
    <source>
        <strain evidence="1 2">ATCC 29176</strain>
    </source>
</reference>
<keyword evidence="2" id="KW-1185">Reference proteome</keyword>
<dbReference type="AlphaFoldDB" id="B5CQ50"/>
<sequence>MNVWEVNPAGKSDEQIAREGLSCMEGWMKELGLAMNLHELGVTEEMLDGITNGTIIMEGGYKVLNHDEVLNILKNSL</sequence>
<dbReference type="EMBL" id="ABOU02000035">
    <property type="protein sequence ID" value="EDY32651.1"/>
    <property type="molecule type" value="Genomic_DNA"/>
</dbReference>
<dbReference type="HOGENOM" id="CLU_2635895_0_0_9"/>
<reference evidence="1 2" key="2">
    <citation type="submission" date="2008-08" db="EMBL/GenBank/DDBJ databases">
        <authorList>
            <person name="Fulton L."/>
            <person name="Clifton S."/>
            <person name="Fulton B."/>
            <person name="Xu J."/>
            <person name="Minx P."/>
            <person name="Pepin K.H."/>
            <person name="Johnson M."/>
            <person name="Bhonagiri V."/>
            <person name="Nash W.E."/>
            <person name="Mardis E.R."/>
            <person name="Wilson R.K."/>
        </authorList>
    </citation>
    <scope>NUCLEOTIDE SEQUENCE [LARGE SCALE GENOMIC DNA]</scope>
    <source>
        <strain evidence="1 2">ATCC 29176</strain>
    </source>
</reference>
<dbReference type="SUPFAM" id="SSF56796">
    <property type="entry name" value="Dehydroquinate synthase-like"/>
    <property type="match status" value="1"/>
</dbReference>
<dbReference type="Proteomes" id="UP000003254">
    <property type="component" value="Unassembled WGS sequence"/>
</dbReference>
<evidence type="ECO:0008006" key="3">
    <source>
        <dbReference type="Google" id="ProtNLM"/>
    </source>
</evidence>
<gene>
    <name evidence="1" type="ORF">RUMLAC_01595</name>
</gene>
<accession>B5CQ50</accession>